<feature type="non-terminal residue" evidence="1">
    <location>
        <position position="307"/>
    </location>
</feature>
<evidence type="ECO:0000313" key="2">
    <source>
        <dbReference type="Proteomes" id="UP000789920"/>
    </source>
</evidence>
<reference evidence="1" key="1">
    <citation type="submission" date="2021-06" db="EMBL/GenBank/DDBJ databases">
        <authorList>
            <person name="Kallberg Y."/>
            <person name="Tangrot J."/>
            <person name="Rosling A."/>
        </authorList>
    </citation>
    <scope>NUCLEOTIDE SEQUENCE</scope>
    <source>
        <strain evidence="1">MA461A</strain>
    </source>
</reference>
<keyword evidence="2" id="KW-1185">Reference proteome</keyword>
<dbReference type="Proteomes" id="UP000789920">
    <property type="component" value="Unassembled WGS sequence"/>
</dbReference>
<feature type="non-terminal residue" evidence="1">
    <location>
        <position position="1"/>
    </location>
</feature>
<protein>
    <submittedName>
        <fullName evidence="1">15731_t:CDS:1</fullName>
    </submittedName>
</protein>
<organism evidence="1 2">
    <name type="scientific">Racocetra persica</name>
    <dbReference type="NCBI Taxonomy" id="160502"/>
    <lineage>
        <taxon>Eukaryota</taxon>
        <taxon>Fungi</taxon>
        <taxon>Fungi incertae sedis</taxon>
        <taxon>Mucoromycota</taxon>
        <taxon>Glomeromycotina</taxon>
        <taxon>Glomeromycetes</taxon>
        <taxon>Diversisporales</taxon>
        <taxon>Gigasporaceae</taxon>
        <taxon>Racocetra</taxon>
    </lineage>
</organism>
<accession>A0ACA9SAJ3</accession>
<name>A0ACA9SAJ3_9GLOM</name>
<gene>
    <name evidence="1" type="ORF">RPERSI_LOCUS28348</name>
</gene>
<comment type="caution">
    <text evidence="1">The sequence shown here is derived from an EMBL/GenBank/DDBJ whole genome shotgun (WGS) entry which is preliminary data.</text>
</comment>
<sequence>EASPTKDIPPSSACSELPVIFQSSTSTIETYSDEENDIGSMDPNLVQNVISSETDLDNAPKQVVNITSVTSNLSEIEQSSESASSICTETKLLEDREVDEFLDSTYKEKISNEIREINQEKKFRSQDPLSYDKDISQSNKNKVQKIMLEVSENSSPQLQYTDSIISEGGTANGNVDRDVTSNTNFTLLYEKLCDAIILADRKIQESIVCYCLFGKALIQRRNEIASEKQVDPESNIVRRILNKEVKAQLPANTSDSLLRKRIEKAKKLYKLFDAIDNISFNYNIQIELHSDEKNPEHMTQLCEPSSR</sequence>
<proteinExistence type="predicted"/>
<dbReference type="EMBL" id="CAJVQC010102825">
    <property type="protein sequence ID" value="CAG8832085.1"/>
    <property type="molecule type" value="Genomic_DNA"/>
</dbReference>
<evidence type="ECO:0000313" key="1">
    <source>
        <dbReference type="EMBL" id="CAG8832085.1"/>
    </source>
</evidence>